<keyword evidence="3" id="KW-1185">Reference proteome</keyword>
<evidence type="ECO:0000259" key="1">
    <source>
        <dbReference type="Pfam" id="PF01624"/>
    </source>
</evidence>
<dbReference type="EMBL" id="JBAKAR010000410">
    <property type="protein sequence ID" value="MEL0615172.1"/>
    <property type="molecule type" value="Genomic_DNA"/>
</dbReference>
<sequence length="57" mass="6776">MSKTSPDNHTPMMRQYFSLKSHHPKQLQFYRMGDLYELFYDDAKPAPQLLDNTLTAR</sequence>
<evidence type="ECO:0000313" key="2">
    <source>
        <dbReference type="EMBL" id="MEL0615172.1"/>
    </source>
</evidence>
<feature type="non-terminal residue" evidence="2">
    <location>
        <position position="57"/>
    </location>
</feature>
<protein>
    <recommendedName>
        <fullName evidence="1">DNA mismatch repair protein MutS-like N-terminal domain-containing protein</fullName>
    </recommendedName>
</protein>
<name>A0ABU9G9M0_9GAMM</name>
<evidence type="ECO:0000313" key="3">
    <source>
        <dbReference type="Proteomes" id="UP001379949"/>
    </source>
</evidence>
<dbReference type="InterPro" id="IPR007695">
    <property type="entry name" value="DNA_mismatch_repair_MutS-lik_N"/>
</dbReference>
<organism evidence="2 3">
    <name type="scientific">Marinomonas arenicola</name>
    <dbReference type="NCBI Taxonomy" id="569601"/>
    <lineage>
        <taxon>Bacteria</taxon>
        <taxon>Pseudomonadati</taxon>
        <taxon>Pseudomonadota</taxon>
        <taxon>Gammaproteobacteria</taxon>
        <taxon>Oceanospirillales</taxon>
        <taxon>Oceanospirillaceae</taxon>
        <taxon>Marinomonas</taxon>
    </lineage>
</organism>
<feature type="domain" description="DNA mismatch repair protein MutS-like N-terminal" evidence="1">
    <location>
        <begin position="10"/>
        <end position="57"/>
    </location>
</feature>
<dbReference type="Proteomes" id="UP001379949">
    <property type="component" value="Unassembled WGS sequence"/>
</dbReference>
<dbReference type="Gene3D" id="3.40.1170.10">
    <property type="entry name" value="DNA repair protein MutS, domain I"/>
    <property type="match status" value="1"/>
</dbReference>
<dbReference type="RefSeq" id="WP_341568319.1">
    <property type="nucleotide sequence ID" value="NZ_JBAKAR010000410.1"/>
</dbReference>
<gene>
    <name evidence="2" type="ORF">V6242_18765</name>
</gene>
<dbReference type="SUPFAM" id="SSF55271">
    <property type="entry name" value="DNA repair protein MutS, domain I"/>
    <property type="match status" value="1"/>
</dbReference>
<dbReference type="InterPro" id="IPR016151">
    <property type="entry name" value="DNA_mismatch_repair_MutS_N"/>
</dbReference>
<accession>A0ABU9G9M0</accession>
<reference evidence="2 3" key="1">
    <citation type="submission" date="2024-02" db="EMBL/GenBank/DDBJ databases">
        <title>Bacteria isolated from the canopy kelp, Nereocystis luetkeana.</title>
        <authorList>
            <person name="Pfister C.A."/>
            <person name="Younker I.T."/>
            <person name="Light S.H."/>
        </authorList>
    </citation>
    <scope>NUCLEOTIDE SEQUENCE [LARGE SCALE GENOMIC DNA]</scope>
    <source>
        <strain evidence="2 3">TI.4.07</strain>
    </source>
</reference>
<proteinExistence type="predicted"/>
<comment type="caution">
    <text evidence="2">The sequence shown here is derived from an EMBL/GenBank/DDBJ whole genome shotgun (WGS) entry which is preliminary data.</text>
</comment>
<dbReference type="Pfam" id="PF01624">
    <property type="entry name" value="MutS_I"/>
    <property type="match status" value="1"/>
</dbReference>